<sequence>MAKRLKNQMLDCVEERLEPRSNGGASSPGNLNLKGSGLFDRKLILNSCLNETNELK</sequence>
<keyword evidence="2" id="KW-1185">Reference proteome</keyword>
<proteinExistence type="predicted"/>
<gene>
    <name evidence="1" type="ORF">PIB30_080542</name>
</gene>
<dbReference type="Proteomes" id="UP001341840">
    <property type="component" value="Unassembled WGS sequence"/>
</dbReference>
<reference evidence="1 2" key="1">
    <citation type="journal article" date="2023" name="Plants (Basel)">
        <title>Bridging the Gap: Combining Genomics and Transcriptomics Approaches to Understand Stylosanthes scabra, an Orphan Legume from the Brazilian Caatinga.</title>
        <authorList>
            <person name="Ferreira-Neto J.R.C."/>
            <person name="da Silva M.D."/>
            <person name="Binneck E."/>
            <person name="de Melo N.F."/>
            <person name="da Silva R.H."/>
            <person name="de Melo A.L.T.M."/>
            <person name="Pandolfi V."/>
            <person name="Bustamante F.O."/>
            <person name="Brasileiro-Vidal A.C."/>
            <person name="Benko-Iseppon A.M."/>
        </authorList>
    </citation>
    <scope>NUCLEOTIDE SEQUENCE [LARGE SCALE GENOMIC DNA]</scope>
    <source>
        <tissue evidence="1">Leaves</tissue>
    </source>
</reference>
<organism evidence="1 2">
    <name type="scientific">Stylosanthes scabra</name>
    <dbReference type="NCBI Taxonomy" id="79078"/>
    <lineage>
        <taxon>Eukaryota</taxon>
        <taxon>Viridiplantae</taxon>
        <taxon>Streptophyta</taxon>
        <taxon>Embryophyta</taxon>
        <taxon>Tracheophyta</taxon>
        <taxon>Spermatophyta</taxon>
        <taxon>Magnoliopsida</taxon>
        <taxon>eudicotyledons</taxon>
        <taxon>Gunneridae</taxon>
        <taxon>Pentapetalae</taxon>
        <taxon>rosids</taxon>
        <taxon>fabids</taxon>
        <taxon>Fabales</taxon>
        <taxon>Fabaceae</taxon>
        <taxon>Papilionoideae</taxon>
        <taxon>50 kb inversion clade</taxon>
        <taxon>dalbergioids sensu lato</taxon>
        <taxon>Dalbergieae</taxon>
        <taxon>Pterocarpus clade</taxon>
        <taxon>Stylosanthes</taxon>
    </lineage>
</organism>
<protein>
    <submittedName>
        <fullName evidence="1">Uncharacterized protein</fullName>
    </submittedName>
</protein>
<comment type="caution">
    <text evidence="1">The sequence shown here is derived from an EMBL/GenBank/DDBJ whole genome shotgun (WGS) entry which is preliminary data.</text>
</comment>
<dbReference type="EMBL" id="JASCZI010152210">
    <property type="protein sequence ID" value="MED6175660.1"/>
    <property type="molecule type" value="Genomic_DNA"/>
</dbReference>
<accession>A0ABU6VSG7</accession>
<evidence type="ECO:0000313" key="1">
    <source>
        <dbReference type="EMBL" id="MED6175660.1"/>
    </source>
</evidence>
<evidence type="ECO:0000313" key="2">
    <source>
        <dbReference type="Proteomes" id="UP001341840"/>
    </source>
</evidence>
<name>A0ABU6VSG7_9FABA</name>
<feature type="non-terminal residue" evidence="1">
    <location>
        <position position="56"/>
    </location>
</feature>